<dbReference type="RefSeq" id="WP_271889615.1">
    <property type="nucleotide sequence ID" value="NZ_JAQBIE010000017.1"/>
</dbReference>
<keyword evidence="2" id="KW-1185">Reference proteome</keyword>
<reference evidence="1" key="1">
    <citation type="submission" date="2022-12" db="EMBL/GenBank/DDBJ databases">
        <title>Paracoccus onchidii sp. nov., isolated from a marine invertebrate from the South China Sea.</title>
        <authorList>
            <person name="Xu S."/>
            <person name="Liu Z."/>
            <person name="Xu Y."/>
        </authorList>
    </citation>
    <scope>NUCLEOTIDE SEQUENCE</scope>
    <source>
        <strain evidence="1">Z330</strain>
    </source>
</reference>
<organism evidence="1 2">
    <name type="scientific">Paracoccus onchidii</name>
    <dbReference type="NCBI Taxonomy" id="3017813"/>
    <lineage>
        <taxon>Bacteria</taxon>
        <taxon>Pseudomonadati</taxon>
        <taxon>Pseudomonadota</taxon>
        <taxon>Alphaproteobacteria</taxon>
        <taxon>Rhodobacterales</taxon>
        <taxon>Paracoccaceae</taxon>
        <taxon>Paracoccus</taxon>
    </lineage>
</organism>
<dbReference type="EMBL" id="JAQBIE010000017">
    <property type="protein sequence ID" value="MDB6178497.1"/>
    <property type="molecule type" value="Genomic_DNA"/>
</dbReference>
<evidence type="ECO:0000313" key="1">
    <source>
        <dbReference type="EMBL" id="MDB6178497.1"/>
    </source>
</evidence>
<dbReference type="Proteomes" id="UP001165641">
    <property type="component" value="Unassembled WGS sequence"/>
</dbReference>
<accession>A0ABT4ZGR3</accession>
<evidence type="ECO:0008006" key="3">
    <source>
        <dbReference type="Google" id="ProtNLM"/>
    </source>
</evidence>
<protein>
    <recommendedName>
        <fullName evidence="3">Sulfotransferase family protein</fullName>
    </recommendedName>
</protein>
<comment type="caution">
    <text evidence="1">The sequence shown here is derived from an EMBL/GenBank/DDBJ whole genome shotgun (WGS) entry which is preliminary data.</text>
</comment>
<evidence type="ECO:0000313" key="2">
    <source>
        <dbReference type="Proteomes" id="UP001165641"/>
    </source>
</evidence>
<gene>
    <name evidence="1" type="ORF">PAF17_13420</name>
</gene>
<proteinExistence type="predicted"/>
<name>A0ABT4ZGR3_9RHOB</name>
<sequence>MQSLGQAAMRYSLAPSRDCEKLLQLAVEELLDDLPANDLPVLVSHENAAGAPPGKGGETRLYPMMPRIAAKIAEWAHEYDTSFVFYSRNMNAWRSSLWAQVVRSEGYSRGLDDFIAETTELPGWGDLRKRMGRAVGAERVLRLRLEDEAAYARPGTQLLRHAGLTDEAISAMPELSGSSNERLRPAATEFIRQVNGLSLNPHARRKVADLVAQAQHLFTAETPSEGAL</sequence>